<dbReference type="InterPro" id="IPR001594">
    <property type="entry name" value="Palmitoyltrfase_DHHC"/>
</dbReference>
<accession>A0A0C3P5S2</accession>
<dbReference type="InParanoid" id="A0A0C3P5S2"/>
<dbReference type="InterPro" id="IPR039859">
    <property type="entry name" value="PFA4/ZDH16/20/ERF2-like"/>
</dbReference>
<evidence type="ECO:0000259" key="11">
    <source>
        <dbReference type="Pfam" id="PF01529"/>
    </source>
</evidence>
<protein>
    <recommendedName>
        <fullName evidence="10">Palmitoyltransferase</fullName>
        <ecNumber evidence="10">2.3.1.225</ecNumber>
    </recommendedName>
</protein>
<organism evidence="12 13">
    <name type="scientific">Pisolithus tinctorius Marx 270</name>
    <dbReference type="NCBI Taxonomy" id="870435"/>
    <lineage>
        <taxon>Eukaryota</taxon>
        <taxon>Fungi</taxon>
        <taxon>Dikarya</taxon>
        <taxon>Basidiomycota</taxon>
        <taxon>Agaricomycotina</taxon>
        <taxon>Agaricomycetes</taxon>
        <taxon>Agaricomycetidae</taxon>
        <taxon>Boletales</taxon>
        <taxon>Sclerodermatineae</taxon>
        <taxon>Pisolithaceae</taxon>
        <taxon>Pisolithus</taxon>
    </lineage>
</organism>
<dbReference type="EMBL" id="KN831957">
    <property type="protein sequence ID" value="KIO08570.1"/>
    <property type="molecule type" value="Genomic_DNA"/>
</dbReference>
<dbReference type="HOGENOM" id="CLU_027721_9_0_1"/>
<name>A0A0C3P5S2_PISTI</name>
<evidence type="ECO:0000256" key="5">
    <source>
        <dbReference type="ARBA" id="ARBA00023136"/>
    </source>
</evidence>
<evidence type="ECO:0000256" key="3">
    <source>
        <dbReference type="ARBA" id="ARBA00022692"/>
    </source>
</evidence>
<dbReference type="OrthoDB" id="331948at2759"/>
<feature type="transmembrane region" description="Helical" evidence="10">
    <location>
        <begin position="41"/>
        <end position="60"/>
    </location>
</feature>
<keyword evidence="8 10" id="KW-0012">Acyltransferase</keyword>
<comment type="similarity">
    <text evidence="10">Belongs to the DHHC palmitoyltransferase family.</text>
</comment>
<evidence type="ECO:0000256" key="7">
    <source>
        <dbReference type="ARBA" id="ARBA00023288"/>
    </source>
</evidence>
<comment type="subcellular location">
    <subcellularLocation>
        <location evidence="1">Membrane</location>
        <topology evidence="1">Multi-pass membrane protein</topology>
    </subcellularLocation>
</comment>
<keyword evidence="4 10" id="KW-1133">Transmembrane helix</keyword>
<evidence type="ECO:0000256" key="6">
    <source>
        <dbReference type="ARBA" id="ARBA00023139"/>
    </source>
</evidence>
<evidence type="ECO:0000256" key="10">
    <source>
        <dbReference type="RuleBase" id="RU079119"/>
    </source>
</evidence>
<dbReference type="GO" id="GO:0019706">
    <property type="term" value="F:protein-cysteine S-palmitoyltransferase activity"/>
    <property type="evidence" value="ECO:0007669"/>
    <property type="project" value="UniProtKB-EC"/>
</dbReference>
<dbReference type="PROSITE" id="PS50216">
    <property type="entry name" value="DHHC"/>
    <property type="match status" value="1"/>
</dbReference>
<feature type="transmembrane region" description="Helical" evidence="10">
    <location>
        <begin position="179"/>
        <end position="202"/>
    </location>
</feature>
<feature type="transmembrane region" description="Helical" evidence="10">
    <location>
        <begin position="12"/>
        <end position="34"/>
    </location>
</feature>
<evidence type="ECO:0000256" key="2">
    <source>
        <dbReference type="ARBA" id="ARBA00022679"/>
    </source>
</evidence>
<dbReference type="Pfam" id="PF01529">
    <property type="entry name" value="DHHC"/>
    <property type="match status" value="1"/>
</dbReference>
<proteinExistence type="inferred from homology"/>
<dbReference type="Proteomes" id="UP000054217">
    <property type="component" value="Unassembled WGS sequence"/>
</dbReference>
<evidence type="ECO:0000256" key="4">
    <source>
        <dbReference type="ARBA" id="ARBA00022989"/>
    </source>
</evidence>
<comment type="catalytic activity">
    <reaction evidence="9 10">
        <text>L-cysteinyl-[protein] + hexadecanoyl-CoA = S-hexadecanoyl-L-cysteinyl-[protein] + CoA</text>
        <dbReference type="Rhea" id="RHEA:36683"/>
        <dbReference type="Rhea" id="RHEA-COMP:10131"/>
        <dbReference type="Rhea" id="RHEA-COMP:11032"/>
        <dbReference type="ChEBI" id="CHEBI:29950"/>
        <dbReference type="ChEBI" id="CHEBI:57287"/>
        <dbReference type="ChEBI" id="CHEBI:57379"/>
        <dbReference type="ChEBI" id="CHEBI:74151"/>
        <dbReference type="EC" id="2.3.1.225"/>
    </reaction>
</comment>
<evidence type="ECO:0000256" key="8">
    <source>
        <dbReference type="ARBA" id="ARBA00023315"/>
    </source>
</evidence>
<dbReference type="AlphaFoldDB" id="A0A0C3P5S2"/>
<dbReference type="PANTHER" id="PTHR12246">
    <property type="entry name" value="PALMITOYLTRANSFERASE ZDHHC16"/>
    <property type="match status" value="1"/>
</dbReference>
<dbReference type="STRING" id="870435.A0A0C3P5S2"/>
<reference evidence="13" key="2">
    <citation type="submission" date="2015-01" db="EMBL/GenBank/DDBJ databases">
        <title>Evolutionary Origins and Diversification of the Mycorrhizal Mutualists.</title>
        <authorList>
            <consortium name="DOE Joint Genome Institute"/>
            <consortium name="Mycorrhizal Genomics Consortium"/>
            <person name="Kohler A."/>
            <person name="Kuo A."/>
            <person name="Nagy L.G."/>
            <person name="Floudas D."/>
            <person name="Copeland A."/>
            <person name="Barry K.W."/>
            <person name="Cichocki N."/>
            <person name="Veneault-Fourrey C."/>
            <person name="LaButti K."/>
            <person name="Lindquist E.A."/>
            <person name="Lipzen A."/>
            <person name="Lundell T."/>
            <person name="Morin E."/>
            <person name="Murat C."/>
            <person name="Riley R."/>
            <person name="Ohm R."/>
            <person name="Sun H."/>
            <person name="Tunlid A."/>
            <person name="Henrissat B."/>
            <person name="Grigoriev I.V."/>
            <person name="Hibbett D.S."/>
            <person name="Martin F."/>
        </authorList>
    </citation>
    <scope>NUCLEOTIDE SEQUENCE [LARGE SCALE GENOMIC DNA]</scope>
    <source>
        <strain evidence="13">Marx 270</strain>
    </source>
</reference>
<sequence>MNTFLGRLAVTFVLFLILFPVLTSQVFIVWPWYGHMWTAELIFLLLPFNVVSVMLLWNYYLCIVTDPGRVPDGWEPDIGSGEGYEVKKHTGGPRYCRTCKRYKPPRAHHCKQCNRCPHWFTDHHCPWVNNCIGYFNYGYFVRFLFYVDVCCSYHLAMVTRRVFSFSGRRYFDEPSAKGLFFIIMNFVTVVPVLLTVGAFSLYHFHGLLTNTTTIEGWEKDKAATLIRHGKIREVKYPYDLGAWRNITSVLGNNPLKWCCPSTPQGHGLKYQLSSGDYVESQHSWPPRDPTAEKIPFKLPESPWTYGNESVNPNLRPSSSNMRESYSHQAYTSALPPYHPDFEENCNTRSLECSSPDLDTDLEGCGGIKLRRGSEGYEVRPLDREEMLQRYIETQVSEKGRYQLYEPEALLEHDSDFGSDGDPRSGGLDQCILNERMDHHTLKTS</sequence>
<gene>
    <name evidence="12" type="ORF">M404DRAFT_133945</name>
</gene>
<keyword evidence="7" id="KW-0449">Lipoprotein</keyword>
<dbReference type="GO" id="GO:0016020">
    <property type="term" value="C:membrane"/>
    <property type="evidence" value="ECO:0007669"/>
    <property type="project" value="UniProtKB-SubCell"/>
</dbReference>
<keyword evidence="5 10" id="KW-0472">Membrane</keyword>
<comment type="domain">
    <text evidence="10">The DHHC domain is required for palmitoyltransferase activity.</text>
</comment>
<evidence type="ECO:0000313" key="13">
    <source>
        <dbReference type="Proteomes" id="UP000054217"/>
    </source>
</evidence>
<feature type="domain" description="Palmitoyltransferase DHHC" evidence="11">
    <location>
        <begin position="91"/>
        <end position="219"/>
    </location>
</feature>
<dbReference type="FunCoup" id="A0A0C3P5S2">
    <property type="interactions" value="262"/>
</dbReference>
<keyword evidence="6" id="KW-0564">Palmitate</keyword>
<keyword evidence="13" id="KW-1185">Reference proteome</keyword>
<reference evidence="12 13" key="1">
    <citation type="submission" date="2014-04" db="EMBL/GenBank/DDBJ databases">
        <authorList>
            <consortium name="DOE Joint Genome Institute"/>
            <person name="Kuo A."/>
            <person name="Kohler A."/>
            <person name="Costa M.D."/>
            <person name="Nagy L.G."/>
            <person name="Floudas D."/>
            <person name="Copeland A."/>
            <person name="Barry K.W."/>
            <person name="Cichocki N."/>
            <person name="Veneault-Fourrey C."/>
            <person name="LaButti K."/>
            <person name="Lindquist E.A."/>
            <person name="Lipzen A."/>
            <person name="Lundell T."/>
            <person name="Morin E."/>
            <person name="Murat C."/>
            <person name="Sun H."/>
            <person name="Tunlid A."/>
            <person name="Henrissat B."/>
            <person name="Grigoriev I.V."/>
            <person name="Hibbett D.S."/>
            <person name="Martin F."/>
            <person name="Nordberg H.P."/>
            <person name="Cantor M.N."/>
            <person name="Hua S.X."/>
        </authorList>
    </citation>
    <scope>NUCLEOTIDE SEQUENCE [LARGE SCALE GENOMIC DNA]</scope>
    <source>
        <strain evidence="12 13">Marx 270</strain>
    </source>
</reference>
<dbReference type="EC" id="2.3.1.225" evidence="10"/>
<evidence type="ECO:0000256" key="1">
    <source>
        <dbReference type="ARBA" id="ARBA00004141"/>
    </source>
</evidence>
<evidence type="ECO:0000313" key="12">
    <source>
        <dbReference type="EMBL" id="KIO08570.1"/>
    </source>
</evidence>
<keyword evidence="2 10" id="KW-0808">Transferase</keyword>
<keyword evidence="3 10" id="KW-0812">Transmembrane</keyword>
<evidence type="ECO:0000256" key="9">
    <source>
        <dbReference type="ARBA" id="ARBA00048048"/>
    </source>
</evidence>